<dbReference type="GO" id="GO:0071978">
    <property type="term" value="P:bacterial-type flagellum-dependent swarming motility"/>
    <property type="evidence" value="ECO:0007669"/>
    <property type="project" value="TreeGrafter"/>
</dbReference>
<accession>A0A6F8ZE13</accession>
<dbReference type="NCBIfam" id="TIGR01395">
    <property type="entry name" value="FlgC"/>
    <property type="match status" value="1"/>
</dbReference>
<feature type="domain" description="Flagellar basal-body/hook protein C-terminal" evidence="8">
    <location>
        <begin position="91"/>
        <end position="133"/>
    </location>
</feature>
<keyword evidence="9" id="KW-0966">Cell projection</keyword>
<comment type="similarity">
    <text evidence="2">Belongs to the flagella basal body rod proteins family.</text>
</comment>
<sequence>MFDGMRISASALTAEAVRLAVTADNLANLDTTAGVGGQPYRRQFVVLAPRPAPAAGPDAGVGQGVRVAAILPDLSPFKVVYDPASPLANAQGDVLYPNVHLTTEMVDLIAASRAYQANVTAFNAAKAMEVKVLSL</sequence>
<feature type="domain" description="Flagellar basal body rod protein N-terminal" evidence="7">
    <location>
        <begin position="5"/>
        <end position="32"/>
    </location>
</feature>
<reference evidence="9 10" key="1">
    <citation type="submission" date="2020-02" db="EMBL/GenBank/DDBJ databases">
        <authorList>
            <person name="Hogendoorn C."/>
        </authorList>
    </citation>
    <scope>NUCLEOTIDE SEQUENCE [LARGE SCALE GENOMIC DNA]</scope>
    <source>
        <strain evidence="9">R501</strain>
    </source>
</reference>
<dbReference type="InterPro" id="IPR006299">
    <property type="entry name" value="FlgC"/>
</dbReference>
<evidence type="ECO:0000256" key="5">
    <source>
        <dbReference type="ARBA" id="ARBA00025933"/>
    </source>
</evidence>
<dbReference type="InterPro" id="IPR001444">
    <property type="entry name" value="Flag_bb_rod_N"/>
</dbReference>
<dbReference type="PANTHER" id="PTHR30435">
    <property type="entry name" value="FLAGELLAR PROTEIN"/>
    <property type="match status" value="1"/>
</dbReference>
<dbReference type="EMBL" id="LR778114">
    <property type="protein sequence ID" value="CAB1128007.1"/>
    <property type="molecule type" value="Genomic_DNA"/>
</dbReference>
<dbReference type="Pfam" id="PF00460">
    <property type="entry name" value="Flg_bb_rod"/>
    <property type="match status" value="1"/>
</dbReference>
<evidence type="ECO:0000313" key="9">
    <source>
        <dbReference type="EMBL" id="CAB1128007.1"/>
    </source>
</evidence>
<dbReference type="PROSITE" id="PS00588">
    <property type="entry name" value="FLAGELLA_BB_ROD"/>
    <property type="match status" value="1"/>
</dbReference>
<name>A0A6F8ZE13_9FIRM</name>
<keyword evidence="9" id="KW-0969">Cilium</keyword>
<keyword evidence="10" id="KW-1185">Reference proteome</keyword>
<evidence type="ECO:0000256" key="4">
    <source>
        <dbReference type="ARBA" id="ARBA00023143"/>
    </source>
</evidence>
<evidence type="ECO:0000256" key="1">
    <source>
        <dbReference type="ARBA" id="ARBA00004117"/>
    </source>
</evidence>
<comment type="subcellular location">
    <subcellularLocation>
        <location evidence="1 6">Bacterial flagellum basal body</location>
    </subcellularLocation>
</comment>
<dbReference type="AlphaFoldDB" id="A0A6F8ZE13"/>
<dbReference type="InterPro" id="IPR010930">
    <property type="entry name" value="Flg_bb/hook_C_dom"/>
</dbReference>
<keyword evidence="9" id="KW-0282">Flagellum</keyword>
<gene>
    <name evidence="9" type="primary">flgC</name>
    <name evidence="9" type="ORF">R50_0501</name>
</gene>
<dbReference type="InterPro" id="IPR019776">
    <property type="entry name" value="Flagellar_basal_body_rod_CS"/>
</dbReference>
<dbReference type="Pfam" id="PF06429">
    <property type="entry name" value="Flg_bbr_C"/>
    <property type="match status" value="1"/>
</dbReference>
<proteinExistence type="inferred from homology"/>
<dbReference type="GO" id="GO:0030694">
    <property type="term" value="C:bacterial-type flagellum basal body, rod"/>
    <property type="evidence" value="ECO:0007669"/>
    <property type="project" value="UniProtKB-UniRule"/>
</dbReference>
<evidence type="ECO:0000259" key="7">
    <source>
        <dbReference type="Pfam" id="PF00460"/>
    </source>
</evidence>
<evidence type="ECO:0000256" key="2">
    <source>
        <dbReference type="ARBA" id="ARBA00009677"/>
    </source>
</evidence>
<organism evidence="9 10">
    <name type="scientific">Candidatus Hydrogenisulfobacillus filiaventi</name>
    <dbReference type="NCBI Taxonomy" id="2707344"/>
    <lineage>
        <taxon>Bacteria</taxon>
        <taxon>Bacillati</taxon>
        <taxon>Bacillota</taxon>
        <taxon>Clostridia</taxon>
        <taxon>Eubacteriales</taxon>
        <taxon>Clostridiales Family XVII. Incertae Sedis</taxon>
        <taxon>Candidatus Hydrogenisulfobacillus</taxon>
    </lineage>
</organism>
<evidence type="ECO:0000256" key="3">
    <source>
        <dbReference type="ARBA" id="ARBA00017941"/>
    </source>
</evidence>
<evidence type="ECO:0000313" key="10">
    <source>
        <dbReference type="Proteomes" id="UP000503399"/>
    </source>
</evidence>
<evidence type="ECO:0000259" key="8">
    <source>
        <dbReference type="Pfam" id="PF06429"/>
    </source>
</evidence>
<dbReference type="KEGG" id="hfv:R50_0501"/>
<comment type="subunit">
    <text evidence="5 6">The basal body constitutes a major portion of the flagellar organelle and consists of four rings (L,P,S, and M) mounted on a central rod. The rod consists of about 26 subunits of FlgG in the distal portion, and FlgB, FlgC and FlgF are thought to build up the proximal portion of the rod with about 6 subunits each.</text>
</comment>
<evidence type="ECO:0000256" key="6">
    <source>
        <dbReference type="RuleBase" id="RU362062"/>
    </source>
</evidence>
<dbReference type="Proteomes" id="UP000503399">
    <property type="component" value="Chromosome"/>
</dbReference>
<protein>
    <recommendedName>
        <fullName evidence="3 6">Flagellar basal-body rod protein FlgC</fullName>
    </recommendedName>
</protein>
<dbReference type="PANTHER" id="PTHR30435:SF2">
    <property type="entry name" value="FLAGELLAR BASAL-BODY ROD PROTEIN FLGC"/>
    <property type="match status" value="1"/>
</dbReference>
<keyword evidence="4 6" id="KW-0975">Bacterial flagellum</keyword>